<evidence type="ECO:0000256" key="3">
    <source>
        <dbReference type="ARBA" id="ARBA00010617"/>
    </source>
</evidence>
<evidence type="ECO:0008006" key="16">
    <source>
        <dbReference type="Google" id="ProtNLM"/>
    </source>
</evidence>
<evidence type="ECO:0000256" key="11">
    <source>
        <dbReference type="ARBA" id="ARBA00023136"/>
    </source>
</evidence>
<evidence type="ECO:0000256" key="2">
    <source>
        <dbReference type="ARBA" id="ARBA00004167"/>
    </source>
</evidence>
<keyword evidence="5" id="KW-0812">Transmembrane</keyword>
<evidence type="ECO:0000256" key="10">
    <source>
        <dbReference type="ARBA" id="ARBA00023033"/>
    </source>
</evidence>
<accession>A0A5P1ETU3</accession>
<dbReference type="OMA" id="MMIEMAN"/>
<keyword evidence="10 13" id="KW-0503">Monooxygenase</keyword>
<dbReference type="InterPro" id="IPR002401">
    <property type="entry name" value="Cyt_P450_E_grp-I"/>
</dbReference>
<evidence type="ECO:0000256" key="4">
    <source>
        <dbReference type="ARBA" id="ARBA00022617"/>
    </source>
</evidence>
<dbReference type="InterPro" id="IPR001128">
    <property type="entry name" value="Cyt_P450"/>
</dbReference>
<dbReference type="Proteomes" id="UP000243459">
    <property type="component" value="Chromosome 5"/>
</dbReference>
<dbReference type="AlphaFoldDB" id="A0A5P1ETU3"/>
<evidence type="ECO:0000256" key="9">
    <source>
        <dbReference type="ARBA" id="ARBA00023004"/>
    </source>
</evidence>
<dbReference type="FunFam" id="1.10.630.10:FF:000162">
    <property type="entry name" value="Os06g0641600 protein"/>
    <property type="match status" value="1"/>
</dbReference>
<comment type="cofactor">
    <cofactor evidence="1 12">
        <name>heme</name>
        <dbReference type="ChEBI" id="CHEBI:30413"/>
    </cofactor>
</comment>
<dbReference type="PANTHER" id="PTHR47953">
    <property type="entry name" value="OS08G0105600 PROTEIN"/>
    <property type="match status" value="1"/>
</dbReference>
<keyword evidence="11" id="KW-0472">Membrane</keyword>
<evidence type="ECO:0000256" key="1">
    <source>
        <dbReference type="ARBA" id="ARBA00001971"/>
    </source>
</evidence>
<organism evidence="14 15">
    <name type="scientific">Asparagus officinalis</name>
    <name type="common">Garden asparagus</name>
    <dbReference type="NCBI Taxonomy" id="4686"/>
    <lineage>
        <taxon>Eukaryota</taxon>
        <taxon>Viridiplantae</taxon>
        <taxon>Streptophyta</taxon>
        <taxon>Embryophyta</taxon>
        <taxon>Tracheophyta</taxon>
        <taxon>Spermatophyta</taxon>
        <taxon>Magnoliopsida</taxon>
        <taxon>Liliopsida</taxon>
        <taxon>Asparagales</taxon>
        <taxon>Asparagaceae</taxon>
        <taxon>Asparagoideae</taxon>
        <taxon>Asparagus</taxon>
    </lineage>
</organism>
<dbReference type="InterPro" id="IPR017972">
    <property type="entry name" value="Cyt_P450_CS"/>
</dbReference>
<comment type="similarity">
    <text evidence="3 13">Belongs to the cytochrome P450 family.</text>
</comment>
<dbReference type="GO" id="GO:0020037">
    <property type="term" value="F:heme binding"/>
    <property type="evidence" value="ECO:0007669"/>
    <property type="project" value="InterPro"/>
</dbReference>
<sequence>MMIEMANKITTRAAVGNKFEYQDKFLATLSEGVVLAGSTDLTDIFPSYSWLLSMVSQIKSRVERCHQKQDEILESIVQDHRKQEKVDGNSRGELTEDFVDVLLRLQKKGDFELSNDNIKALILDVFGAGSDTSSSTMQWTMSELMRNPRVMNKVQKEVRDALRGKSKVTEDDVKELNYLQLVIKETLRLHPPLPLLLPRECQKECELLGYKIPAKTRVVVNAWAIGRDPQYWEDAEEFKPERFERSMIDFRGTNFELLPFGAGRRMCPGILFGLATMVLPLAQLLYYFDWELPTAIKIKSESLDMSESFGITVHKKFDLLLHATPHISQTEN</sequence>
<evidence type="ECO:0000256" key="12">
    <source>
        <dbReference type="PIRSR" id="PIRSR602401-1"/>
    </source>
</evidence>
<dbReference type="PANTHER" id="PTHR47953:SF19">
    <property type="entry name" value="OS06G0641600 PROTEIN"/>
    <property type="match status" value="1"/>
</dbReference>
<evidence type="ECO:0000313" key="14">
    <source>
        <dbReference type="EMBL" id="ONK69093.1"/>
    </source>
</evidence>
<reference evidence="15" key="1">
    <citation type="journal article" date="2017" name="Nat. Commun.">
        <title>The asparagus genome sheds light on the origin and evolution of a young Y chromosome.</title>
        <authorList>
            <person name="Harkess A."/>
            <person name="Zhou J."/>
            <person name="Xu C."/>
            <person name="Bowers J.E."/>
            <person name="Van der Hulst R."/>
            <person name="Ayyampalayam S."/>
            <person name="Mercati F."/>
            <person name="Riccardi P."/>
            <person name="McKain M.R."/>
            <person name="Kakrana A."/>
            <person name="Tang H."/>
            <person name="Ray J."/>
            <person name="Groenendijk J."/>
            <person name="Arikit S."/>
            <person name="Mathioni S.M."/>
            <person name="Nakano M."/>
            <person name="Shan H."/>
            <person name="Telgmann-Rauber A."/>
            <person name="Kanno A."/>
            <person name="Yue Z."/>
            <person name="Chen H."/>
            <person name="Li W."/>
            <person name="Chen Y."/>
            <person name="Xu X."/>
            <person name="Zhang Y."/>
            <person name="Luo S."/>
            <person name="Chen H."/>
            <person name="Gao J."/>
            <person name="Mao Z."/>
            <person name="Pires J.C."/>
            <person name="Luo M."/>
            <person name="Kudrna D."/>
            <person name="Wing R.A."/>
            <person name="Meyers B.C."/>
            <person name="Yi K."/>
            <person name="Kong H."/>
            <person name="Lavrijsen P."/>
            <person name="Sunseri F."/>
            <person name="Falavigna A."/>
            <person name="Ye Y."/>
            <person name="Leebens-Mack J.H."/>
            <person name="Chen G."/>
        </authorList>
    </citation>
    <scope>NUCLEOTIDE SEQUENCE [LARGE SCALE GENOMIC DNA]</scope>
    <source>
        <strain evidence="15">cv. DH0086</strain>
    </source>
</reference>
<proteinExistence type="inferred from homology"/>
<evidence type="ECO:0000256" key="8">
    <source>
        <dbReference type="ARBA" id="ARBA00023002"/>
    </source>
</evidence>
<dbReference type="Gene3D" id="1.10.630.10">
    <property type="entry name" value="Cytochrome P450"/>
    <property type="match status" value="1"/>
</dbReference>
<dbReference type="Pfam" id="PF00067">
    <property type="entry name" value="p450"/>
    <property type="match status" value="1"/>
</dbReference>
<keyword evidence="8 13" id="KW-0560">Oxidoreductase</keyword>
<dbReference type="GO" id="GO:0004497">
    <property type="term" value="F:monooxygenase activity"/>
    <property type="evidence" value="ECO:0007669"/>
    <property type="project" value="UniProtKB-KW"/>
</dbReference>
<comment type="subcellular location">
    <subcellularLocation>
        <location evidence="2">Membrane</location>
        <topology evidence="2">Single-pass membrane protein</topology>
    </subcellularLocation>
</comment>
<evidence type="ECO:0000256" key="6">
    <source>
        <dbReference type="ARBA" id="ARBA00022723"/>
    </source>
</evidence>
<keyword evidence="7" id="KW-1133">Transmembrane helix</keyword>
<evidence type="ECO:0000256" key="7">
    <source>
        <dbReference type="ARBA" id="ARBA00022989"/>
    </source>
</evidence>
<dbReference type="EMBL" id="CM007385">
    <property type="protein sequence ID" value="ONK69093.1"/>
    <property type="molecule type" value="Genomic_DNA"/>
</dbReference>
<dbReference type="GO" id="GO:0005506">
    <property type="term" value="F:iron ion binding"/>
    <property type="evidence" value="ECO:0007669"/>
    <property type="project" value="InterPro"/>
</dbReference>
<dbReference type="InterPro" id="IPR036396">
    <property type="entry name" value="Cyt_P450_sf"/>
</dbReference>
<keyword evidence="15" id="KW-1185">Reference proteome</keyword>
<gene>
    <name evidence="14" type="ORF">A4U43_C05F19210</name>
</gene>
<dbReference type="Gramene" id="ONK69093">
    <property type="protein sequence ID" value="ONK69093"/>
    <property type="gene ID" value="A4U43_C05F19210"/>
</dbReference>
<feature type="binding site" description="axial binding residue" evidence="12">
    <location>
        <position position="267"/>
    </location>
    <ligand>
        <name>heme</name>
        <dbReference type="ChEBI" id="CHEBI:30413"/>
    </ligand>
    <ligandPart>
        <name>Fe</name>
        <dbReference type="ChEBI" id="CHEBI:18248"/>
    </ligandPart>
</feature>
<keyword evidence="9 12" id="KW-0408">Iron</keyword>
<keyword evidence="6 12" id="KW-0479">Metal-binding</keyword>
<dbReference type="PROSITE" id="PS00086">
    <property type="entry name" value="CYTOCHROME_P450"/>
    <property type="match status" value="1"/>
</dbReference>
<keyword evidence="4 12" id="KW-0349">Heme</keyword>
<dbReference type="OrthoDB" id="1055148at2759"/>
<evidence type="ECO:0000256" key="13">
    <source>
        <dbReference type="RuleBase" id="RU000461"/>
    </source>
</evidence>
<dbReference type="SUPFAM" id="SSF48264">
    <property type="entry name" value="Cytochrome P450"/>
    <property type="match status" value="1"/>
</dbReference>
<dbReference type="InterPro" id="IPR052306">
    <property type="entry name" value="CYP450_71D"/>
</dbReference>
<dbReference type="PRINTS" id="PR00463">
    <property type="entry name" value="EP450I"/>
</dbReference>
<dbReference type="PRINTS" id="PR00385">
    <property type="entry name" value="P450"/>
</dbReference>
<evidence type="ECO:0000313" key="15">
    <source>
        <dbReference type="Proteomes" id="UP000243459"/>
    </source>
</evidence>
<dbReference type="GO" id="GO:0016020">
    <property type="term" value="C:membrane"/>
    <property type="evidence" value="ECO:0007669"/>
    <property type="project" value="UniProtKB-SubCell"/>
</dbReference>
<evidence type="ECO:0000256" key="5">
    <source>
        <dbReference type="ARBA" id="ARBA00022692"/>
    </source>
</evidence>
<name>A0A5P1ETU3_ASPOF</name>
<dbReference type="GO" id="GO:0016705">
    <property type="term" value="F:oxidoreductase activity, acting on paired donors, with incorporation or reduction of molecular oxygen"/>
    <property type="evidence" value="ECO:0007669"/>
    <property type="project" value="InterPro"/>
</dbReference>
<protein>
    <recommendedName>
        <fullName evidence="16">Cytochrome P450</fullName>
    </recommendedName>
</protein>